<dbReference type="InterPro" id="IPR001920">
    <property type="entry name" value="Asp/Glu_race"/>
</dbReference>
<evidence type="ECO:0000313" key="8">
    <source>
        <dbReference type="EMBL" id="CRH08195.1"/>
    </source>
</evidence>
<feature type="active site" description="Proton donor/acceptor" evidence="7">
    <location>
        <position position="189"/>
    </location>
</feature>
<dbReference type="Pfam" id="PF01177">
    <property type="entry name" value="Asp_Glu_race"/>
    <property type="match status" value="1"/>
</dbReference>
<dbReference type="HAMAP" id="MF_00258">
    <property type="entry name" value="Glu_racemase"/>
    <property type="match status" value="1"/>
</dbReference>
<accession>A0A1S7LMR0</accession>
<dbReference type="GO" id="GO:0008360">
    <property type="term" value="P:regulation of cell shape"/>
    <property type="evidence" value="ECO:0007669"/>
    <property type="project" value="UniProtKB-KW"/>
</dbReference>
<dbReference type="InterPro" id="IPR004391">
    <property type="entry name" value="Glu_race"/>
</dbReference>
<keyword evidence="3 7" id="KW-0133">Cell shape</keyword>
<dbReference type="NCBIfam" id="TIGR00067">
    <property type="entry name" value="glut_race"/>
    <property type="match status" value="1"/>
</dbReference>
<dbReference type="GO" id="GO:0009252">
    <property type="term" value="P:peptidoglycan biosynthetic process"/>
    <property type="evidence" value="ECO:0007669"/>
    <property type="project" value="UniProtKB-UniRule"/>
</dbReference>
<sequence length="271" mass="29579">MSQAVFDSRPIGIFDSGVGGLTVLRTLARRFPRESFIYLGDTARVPYGAKSPRTVERYTLQVGDALGARSVKSIVAACNTASALGLGALRAHQPLPVQGVIQPGCRAAQLATKNRRVGVIGTRSTISSGAYRDTLYLMDPTIEVFDIPCPLFVPLAEEGWTHHEATRLIVQESLTPLMESGLDTLVLGCTHYPVLKEMIAEVMGPEVTLVDSAEAVADELAMRLSDLIHPAPDDHLQRIEYMVTDEAERFAHVARNFLLDIPLNQVEMVDL</sequence>
<dbReference type="InterPro" id="IPR033134">
    <property type="entry name" value="Asp/Glu_racemase_AS_2"/>
</dbReference>
<dbReference type="AlphaFoldDB" id="A0A1S7LMR0"/>
<dbReference type="PANTHER" id="PTHR21198">
    <property type="entry name" value="GLUTAMATE RACEMASE"/>
    <property type="match status" value="1"/>
</dbReference>
<feature type="binding site" evidence="7">
    <location>
        <begin position="190"/>
        <end position="191"/>
    </location>
    <ligand>
        <name>substrate</name>
    </ligand>
</feature>
<comment type="catalytic activity">
    <reaction evidence="1 7">
        <text>L-glutamate = D-glutamate</text>
        <dbReference type="Rhea" id="RHEA:12813"/>
        <dbReference type="ChEBI" id="CHEBI:29985"/>
        <dbReference type="ChEBI" id="CHEBI:29986"/>
        <dbReference type="EC" id="5.1.1.3"/>
    </reaction>
</comment>
<dbReference type="UniPathway" id="UPA00219"/>
<name>A0A1S7LMR0_MAGMO</name>
<keyword evidence="5 7" id="KW-0413">Isomerase</keyword>
<dbReference type="FunFam" id="3.40.50.1860:FF:000001">
    <property type="entry name" value="Glutamate racemase"/>
    <property type="match status" value="1"/>
</dbReference>
<dbReference type="InterPro" id="IPR015942">
    <property type="entry name" value="Asp/Glu/hydantoin_racemase"/>
</dbReference>
<dbReference type="EMBL" id="LO017727">
    <property type="protein sequence ID" value="CRH08195.1"/>
    <property type="molecule type" value="Genomic_DNA"/>
</dbReference>
<feature type="active site" description="Proton donor/acceptor" evidence="7">
    <location>
        <position position="78"/>
    </location>
</feature>
<evidence type="ECO:0000256" key="4">
    <source>
        <dbReference type="ARBA" id="ARBA00022984"/>
    </source>
</evidence>
<keyword evidence="6 7" id="KW-0961">Cell wall biogenesis/degradation</keyword>
<dbReference type="EC" id="5.1.1.3" evidence="2 7"/>
<dbReference type="PANTHER" id="PTHR21198:SF2">
    <property type="entry name" value="GLUTAMATE RACEMASE"/>
    <property type="match status" value="1"/>
</dbReference>
<reference evidence="8" key="1">
    <citation type="submission" date="2015-04" db="EMBL/GenBank/DDBJ databases">
        <authorList>
            <person name="Syromyatnikov M.Y."/>
            <person name="Popov V.N."/>
        </authorList>
    </citation>
    <scope>NUCLEOTIDE SEQUENCE</scope>
    <source>
        <strain evidence="8">MO-1</strain>
    </source>
</reference>
<evidence type="ECO:0000256" key="7">
    <source>
        <dbReference type="HAMAP-Rule" id="MF_00258"/>
    </source>
</evidence>
<dbReference type="Gene3D" id="3.40.50.1860">
    <property type="match status" value="2"/>
</dbReference>
<evidence type="ECO:0000256" key="5">
    <source>
        <dbReference type="ARBA" id="ARBA00023235"/>
    </source>
</evidence>
<feature type="binding site" evidence="7">
    <location>
        <begin position="15"/>
        <end position="16"/>
    </location>
    <ligand>
        <name>substrate</name>
    </ligand>
</feature>
<comment type="function">
    <text evidence="7">Provides the (R)-glutamate required for cell wall biosynthesis.</text>
</comment>
<organism evidence="8">
    <name type="scientific">Magnetococcus massalia (strain MO-1)</name>
    <dbReference type="NCBI Taxonomy" id="451514"/>
    <lineage>
        <taxon>Bacteria</taxon>
        <taxon>Pseudomonadati</taxon>
        <taxon>Pseudomonadota</taxon>
        <taxon>Magnetococcia</taxon>
        <taxon>Magnetococcales</taxon>
        <taxon>Magnetococcaceae</taxon>
        <taxon>Magnetococcus</taxon>
    </lineage>
</organism>
<feature type="binding site" evidence="7">
    <location>
        <begin position="79"/>
        <end position="80"/>
    </location>
    <ligand>
        <name>substrate</name>
    </ligand>
</feature>
<evidence type="ECO:0000256" key="2">
    <source>
        <dbReference type="ARBA" id="ARBA00013090"/>
    </source>
</evidence>
<comment type="pathway">
    <text evidence="7">Cell wall biogenesis; peptidoglycan biosynthesis.</text>
</comment>
<evidence type="ECO:0000256" key="3">
    <source>
        <dbReference type="ARBA" id="ARBA00022960"/>
    </source>
</evidence>
<evidence type="ECO:0000256" key="6">
    <source>
        <dbReference type="ARBA" id="ARBA00023316"/>
    </source>
</evidence>
<keyword evidence="4 7" id="KW-0573">Peptidoglycan synthesis</keyword>
<feature type="binding site" evidence="7">
    <location>
        <begin position="47"/>
        <end position="48"/>
    </location>
    <ligand>
        <name>substrate</name>
    </ligand>
</feature>
<dbReference type="PROSITE" id="PS00924">
    <property type="entry name" value="ASP_GLU_RACEMASE_2"/>
    <property type="match status" value="1"/>
</dbReference>
<proteinExistence type="inferred from homology"/>
<gene>
    <name evidence="7 8" type="primary">murI</name>
    <name evidence="8" type="ORF">MAGMO_4067</name>
</gene>
<dbReference type="GO" id="GO:0071555">
    <property type="term" value="P:cell wall organization"/>
    <property type="evidence" value="ECO:0007669"/>
    <property type="project" value="UniProtKB-KW"/>
</dbReference>
<dbReference type="GO" id="GO:0008881">
    <property type="term" value="F:glutamate racemase activity"/>
    <property type="evidence" value="ECO:0007669"/>
    <property type="project" value="UniProtKB-UniRule"/>
</dbReference>
<evidence type="ECO:0000256" key="1">
    <source>
        <dbReference type="ARBA" id="ARBA00001602"/>
    </source>
</evidence>
<dbReference type="SUPFAM" id="SSF53681">
    <property type="entry name" value="Aspartate/glutamate racemase"/>
    <property type="match status" value="2"/>
</dbReference>
<protein>
    <recommendedName>
        <fullName evidence="2 7">Glutamate racemase</fullName>
        <ecNumber evidence="2 7">5.1.1.3</ecNumber>
    </recommendedName>
</protein>
<comment type="similarity">
    <text evidence="7">Belongs to the aspartate/glutamate racemases family.</text>
</comment>